<comment type="caution">
    <text evidence="2">The sequence shown here is derived from an EMBL/GenBank/DDBJ whole genome shotgun (WGS) entry which is preliminary data.</text>
</comment>
<dbReference type="AlphaFoldDB" id="A0A2G5PGU7"/>
<feature type="region of interest" description="Disordered" evidence="1">
    <location>
        <begin position="102"/>
        <end position="145"/>
    </location>
</feature>
<sequence length="145" mass="14809">MVDAPPPPDPQVQSFGPLGAVAGAPMDQLTLGQRPPSGQPGDAGPNDDLLSAGAYLNPNQYRVPGDRAPNQYQLQTSAPGPFARIDGFKGLHAMLHGALGRMPAPQLSEPLPGTAPPEDAALPPGPVENLPPAPTEPTDVPPAVP</sequence>
<keyword evidence="3" id="KW-1185">Reference proteome</keyword>
<evidence type="ECO:0000313" key="3">
    <source>
        <dbReference type="Proteomes" id="UP000230551"/>
    </source>
</evidence>
<dbReference type="Proteomes" id="UP000230551">
    <property type="component" value="Unassembled WGS sequence"/>
</dbReference>
<organism evidence="2 3">
    <name type="scientific">Mycolicibacterium brumae</name>
    <dbReference type="NCBI Taxonomy" id="85968"/>
    <lineage>
        <taxon>Bacteria</taxon>
        <taxon>Bacillati</taxon>
        <taxon>Actinomycetota</taxon>
        <taxon>Actinomycetes</taxon>
        <taxon>Mycobacteriales</taxon>
        <taxon>Mycobacteriaceae</taxon>
        <taxon>Mycolicibacterium</taxon>
    </lineage>
</organism>
<gene>
    <name evidence="2" type="ORF">CQY22_000830</name>
</gene>
<feature type="region of interest" description="Disordered" evidence="1">
    <location>
        <begin position="1"/>
        <end position="72"/>
    </location>
</feature>
<evidence type="ECO:0000256" key="1">
    <source>
        <dbReference type="SAM" id="MobiDB-lite"/>
    </source>
</evidence>
<dbReference type="EMBL" id="PDCN02000001">
    <property type="protein sequence ID" value="PIB77539.1"/>
    <property type="molecule type" value="Genomic_DNA"/>
</dbReference>
<protein>
    <submittedName>
        <fullName evidence="2">Uncharacterized protein</fullName>
    </submittedName>
</protein>
<dbReference type="STRING" id="85968.GCA_900073015_01681"/>
<reference evidence="2 3" key="1">
    <citation type="journal article" date="2017" name="Infect. Genet. Evol.">
        <title>The new phylogeny of the genus Mycobacterium: The old and the news.</title>
        <authorList>
            <person name="Tortoli E."/>
            <person name="Fedrizzi T."/>
            <person name="Meehan C.J."/>
            <person name="Trovato A."/>
            <person name="Grottola A."/>
            <person name="Giacobazzi E."/>
            <person name="Serpini G.F."/>
            <person name="Tagliazucchi S."/>
            <person name="Fabio A."/>
            <person name="Bettua C."/>
            <person name="Bertorelli R."/>
            <person name="Frascaro F."/>
            <person name="De Sanctis V."/>
            <person name="Pecorari M."/>
            <person name="Jousson O."/>
            <person name="Segata N."/>
            <person name="Cirillo D.M."/>
        </authorList>
    </citation>
    <scope>NUCLEOTIDE SEQUENCE [LARGE SCALE GENOMIC DNA]</scope>
    <source>
        <strain evidence="2 3">CIP1034565</strain>
    </source>
</reference>
<name>A0A2G5PGU7_9MYCO</name>
<feature type="compositionally biased region" description="Pro residues" evidence="1">
    <location>
        <begin position="123"/>
        <end position="145"/>
    </location>
</feature>
<proteinExistence type="predicted"/>
<evidence type="ECO:0000313" key="2">
    <source>
        <dbReference type="EMBL" id="PIB77539.1"/>
    </source>
</evidence>
<accession>A0A2G5PGU7</accession>
<feature type="compositionally biased region" description="Pro residues" evidence="1">
    <location>
        <begin position="1"/>
        <end position="10"/>
    </location>
</feature>